<dbReference type="RefSeq" id="WP_117313524.1">
    <property type="nucleotide sequence ID" value="NZ_JBHRUJ010000001.1"/>
</dbReference>
<dbReference type="SUPFAM" id="SSF53756">
    <property type="entry name" value="UDP-Glycosyltransferase/glycogen phosphorylase"/>
    <property type="match status" value="1"/>
</dbReference>
<dbReference type="NCBIfam" id="NF001899">
    <property type="entry name" value="PRK00654.1-2"/>
    <property type="match status" value="1"/>
</dbReference>
<evidence type="ECO:0000259" key="8">
    <source>
        <dbReference type="Pfam" id="PF00534"/>
    </source>
</evidence>
<protein>
    <recommendedName>
        <fullName evidence="7">Glycogen synthase</fullName>
        <ecNumber evidence="7">2.4.1.21</ecNumber>
    </recommendedName>
    <alternativeName>
        <fullName evidence="7">Starch [bacterial glycogen] synthase</fullName>
    </alternativeName>
</protein>
<feature type="domain" description="Starch synthase catalytic" evidence="9">
    <location>
        <begin position="2"/>
        <end position="237"/>
    </location>
</feature>
<dbReference type="PANTHER" id="PTHR45825:SF11">
    <property type="entry name" value="ALPHA AMYLASE DOMAIN-CONTAINING PROTEIN"/>
    <property type="match status" value="1"/>
</dbReference>
<dbReference type="CDD" id="cd03791">
    <property type="entry name" value="GT5_Glycogen_synthase_DULL1-like"/>
    <property type="match status" value="1"/>
</dbReference>
<comment type="caution">
    <text evidence="10">The sequence shown here is derived from an EMBL/GenBank/DDBJ whole genome shotgun (WGS) entry which is preliminary data.</text>
</comment>
<evidence type="ECO:0000256" key="6">
    <source>
        <dbReference type="ARBA" id="ARBA00023056"/>
    </source>
</evidence>
<keyword evidence="4 7" id="KW-0328">Glycosyltransferase</keyword>
<dbReference type="PANTHER" id="PTHR45825">
    <property type="entry name" value="GRANULE-BOUND STARCH SYNTHASE 1, CHLOROPLASTIC/AMYLOPLASTIC"/>
    <property type="match status" value="1"/>
</dbReference>
<keyword evidence="11" id="KW-1185">Reference proteome</keyword>
<evidence type="ECO:0000256" key="7">
    <source>
        <dbReference type="HAMAP-Rule" id="MF_00484"/>
    </source>
</evidence>
<keyword evidence="6 7" id="KW-0320">Glycogen biosynthesis</keyword>
<dbReference type="InterPro" id="IPR001296">
    <property type="entry name" value="Glyco_trans_1"/>
</dbReference>
<dbReference type="GO" id="GO:0009011">
    <property type="term" value="F:alpha-1,4-glucan glucosyltransferase (ADP-glucose donor) activity"/>
    <property type="evidence" value="ECO:0007669"/>
    <property type="project" value="UniProtKB-EC"/>
</dbReference>
<name>A0ABV7KKC3_PLAOK</name>
<gene>
    <name evidence="7 10" type="primary">glgA</name>
    <name evidence="10" type="ORF">ACFOEJ_01205</name>
</gene>
<comment type="catalytic activity">
    <reaction evidence="1 7">
        <text>[(1-&gt;4)-alpha-D-glucosyl](n) + ADP-alpha-D-glucose = [(1-&gt;4)-alpha-D-glucosyl](n+1) + ADP + H(+)</text>
        <dbReference type="Rhea" id="RHEA:18189"/>
        <dbReference type="Rhea" id="RHEA-COMP:9584"/>
        <dbReference type="Rhea" id="RHEA-COMP:9587"/>
        <dbReference type="ChEBI" id="CHEBI:15378"/>
        <dbReference type="ChEBI" id="CHEBI:15444"/>
        <dbReference type="ChEBI" id="CHEBI:57498"/>
        <dbReference type="ChEBI" id="CHEBI:456216"/>
        <dbReference type="EC" id="2.4.1.21"/>
    </reaction>
</comment>
<feature type="binding site" evidence="7">
    <location>
        <position position="15"/>
    </location>
    <ligand>
        <name>ADP-alpha-D-glucose</name>
        <dbReference type="ChEBI" id="CHEBI:57498"/>
    </ligand>
</feature>
<dbReference type="Pfam" id="PF08323">
    <property type="entry name" value="Glyco_transf_5"/>
    <property type="match status" value="1"/>
</dbReference>
<reference evidence="11" key="1">
    <citation type="journal article" date="2019" name="Int. J. Syst. Evol. Microbiol.">
        <title>The Global Catalogue of Microorganisms (GCM) 10K type strain sequencing project: providing services to taxonomists for standard genome sequencing and annotation.</title>
        <authorList>
            <consortium name="The Broad Institute Genomics Platform"/>
            <consortium name="The Broad Institute Genome Sequencing Center for Infectious Disease"/>
            <person name="Wu L."/>
            <person name="Ma J."/>
        </authorList>
    </citation>
    <scope>NUCLEOTIDE SEQUENCE [LARGE SCALE GENOMIC DNA]</scope>
    <source>
        <strain evidence="11">CCM 320</strain>
    </source>
</reference>
<dbReference type="InterPro" id="IPR011835">
    <property type="entry name" value="GS/SS"/>
</dbReference>
<evidence type="ECO:0000313" key="10">
    <source>
        <dbReference type="EMBL" id="MFC3209691.1"/>
    </source>
</evidence>
<sequence length="482" mass="54065">MKISMAAAECVPFAKTGGLADVIGALPKELAKNGHDVTVFLPKYNVIAEEFVQHFSLIEEIPVSFGGEIKPCGVYKYNDENIRYLFLESREYFGRSKIYGEPDDGERFNFFSIAVLTAMKEMKVKADIIHVHDWHTAIIPLLIKKDNRFKVLGESAKTVLTIHNLQFQGNFATTVFTKGFELDENRFDLSSIEWNGNYNMLKTGISYADKVTTVSPSYRDEILTAAYGEGLEDVLKERKGDLVGILNGLDTQFYNPATDLAIEMEYDHSSIEEKAVNKRKAQSLMGMPVKGDVPLTVMISRLAGQKGIDILEEALPELLQSNELQFILLGSGEEKFEDFFVQLAKEFPDKVAVHIGFDEDLAHQLYAGADIFLMPSHFEPCGLSQLISMRYGTVPVANKTGGLKDTVIEYDRVTQTGNGFLSDFTGNETFTEAVRRALTFYQESGHWEAIKKNGMEADYSWKQSAVLYEGLYQELTKNLSAK</sequence>
<dbReference type="NCBIfam" id="NF001898">
    <property type="entry name" value="PRK00654.1-1"/>
    <property type="match status" value="1"/>
</dbReference>
<keyword evidence="5 7" id="KW-0808">Transferase</keyword>
<evidence type="ECO:0000256" key="2">
    <source>
        <dbReference type="ARBA" id="ARBA00002764"/>
    </source>
</evidence>
<dbReference type="InterPro" id="IPR013534">
    <property type="entry name" value="Starch_synth_cat_dom"/>
</dbReference>
<evidence type="ECO:0000259" key="9">
    <source>
        <dbReference type="Pfam" id="PF08323"/>
    </source>
</evidence>
<comment type="pathway">
    <text evidence="7">Glycan biosynthesis; glycogen biosynthesis.</text>
</comment>
<dbReference type="NCBIfam" id="TIGR02095">
    <property type="entry name" value="glgA"/>
    <property type="match status" value="1"/>
</dbReference>
<feature type="domain" description="Glycosyl transferase family 1" evidence="8">
    <location>
        <begin position="291"/>
        <end position="439"/>
    </location>
</feature>
<accession>A0ABV7KKC3</accession>
<comment type="function">
    <text evidence="2 7">Synthesizes alpha-1,4-glucan chains using ADP-glucose.</text>
</comment>
<comment type="similarity">
    <text evidence="3 7">Belongs to the glycosyltransferase 1 family. Bacterial/plant glycogen synthase subfamily.</text>
</comment>
<evidence type="ECO:0000256" key="1">
    <source>
        <dbReference type="ARBA" id="ARBA00001478"/>
    </source>
</evidence>
<dbReference type="Proteomes" id="UP001595625">
    <property type="component" value="Unassembled WGS sequence"/>
</dbReference>
<evidence type="ECO:0000256" key="4">
    <source>
        <dbReference type="ARBA" id="ARBA00022676"/>
    </source>
</evidence>
<dbReference type="HAMAP" id="MF_00484">
    <property type="entry name" value="Glycogen_synth"/>
    <property type="match status" value="1"/>
</dbReference>
<dbReference type="Pfam" id="PF00534">
    <property type="entry name" value="Glycos_transf_1"/>
    <property type="match status" value="1"/>
</dbReference>
<dbReference type="Gene3D" id="3.40.50.2000">
    <property type="entry name" value="Glycogen Phosphorylase B"/>
    <property type="match status" value="2"/>
</dbReference>
<evidence type="ECO:0000313" key="11">
    <source>
        <dbReference type="Proteomes" id="UP001595625"/>
    </source>
</evidence>
<dbReference type="EC" id="2.4.1.21" evidence="7"/>
<proteinExistence type="inferred from homology"/>
<evidence type="ECO:0000256" key="3">
    <source>
        <dbReference type="ARBA" id="ARBA00010281"/>
    </source>
</evidence>
<dbReference type="EMBL" id="JBHRUJ010000001">
    <property type="protein sequence ID" value="MFC3209691.1"/>
    <property type="molecule type" value="Genomic_DNA"/>
</dbReference>
<evidence type="ECO:0000256" key="5">
    <source>
        <dbReference type="ARBA" id="ARBA00022679"/>
    </source>
</evidence>
<organism evidence="10 11">
    <name type="scientific">Planomicrobium okeanokoites</name>
    <name type="common">Planococcus okeanokoites</name>
    <name type="synonym">Flavobacterium okeanokoites</name>
    <dbReference type="NCBI Taxonomy" id="244"/>
    <lineage>
        <taxon>Bacteria</taxon>
        <taxon>Bacillati</taxon>
        <taxon>Bacillota</taxon>
        <taxon>Bacilli</taxon>
        <taxon>Bacillales</taxon>
        <taxon>Caryophanaceae</taxon>
        <taxon>Planomicrobium</taxon>
    </lineage>
</organism>